<dbReference type="GO" id="GO:0005524">
    <property type="term" value="F:ATP binding"/>
    <property type="evidence" value="ECO:0007669"/>
    <property type="project" value="UniProtKB-UniRule"/>
</dbReference>
<evidence type="ECO:0000256" key="14">
    <source>
        <dbReference type="PROSITE-ProRule" id="PRU00560"/>
    </source>
</evidence>
<proteinExistence type="predicted"/>
<keyword evidence="9" id="KW-0234">DNA repair</keyword>
<evidence type="ECO:0000256" key="13">
    <source>
        <dbReference type="ARBA" id="ARBA00048988"/>
    </source>
</evidence>
<dbReference type="GO" id="GO:0000725">
    <property type="term" value="P:recombinational repair"/>
    <property type="evidence" value="ECO:0007669"/>
    <property type="project" value="TreeGrafter"/>
</dbReference>
<keyword evidence="4 14" id="KW-0378">Hydrolase</keyword>
<dbReference type="PANTHER" id="PTHR11070:SF2">
    <property type="entry name" value="ATP-DEPENDENT DNA HELICASE SRS2"/>
    <property type="match status" value="1"/>
</dbReference>
<evidence type="ECO:0000259" key="15">
    <source>
        <dbReference type="PROSITE" id="PS51198"/>
    </source>
</evidence>
<dbReference type="Pfam" id="PF12705">
    <property type="entry name" value="PDDEXK_1"/>
    <property type="match status" value="1"/>
</dbReference>
<evidence type="ECO:0000256" key="12">
    <source>
        <dbReference type="ARBA" id="ARBA00034808"/>
    </source>
</evidence>
<feature type="domain" description="UvrD-like helicase ATP-binding" evidence="15">
    <location>
        <begin position="2"/>
        <end position="433"/>
    </location>
</feature>
<evidence type="ECO:0000256" key="6">
    <source>
        <dbReference type="ARBA" id="ARBA00022839"/>
    </source>
</evidence>
<gene>
    <name evidence="16" type="ORF">PBOR_03865</name>
</gene>
<evidence type="ECO:0000256" key="5">
    <source>
        <dbReference type="ARBA" id="ARBA00022806"/>
    </source>
</evidence>
<dbReference type="InterPro" id="IPR014016">
    <property type="entry name" value="UvrD-like_ATP-bd"/>
</dbReference>
<dbReference type="EC" id="5.6.2.4" evidence="12"/>
<evidence type="ECO:0000256" key="2">
    <source>
        <dbReference type="ARBA" id="ARBA00022741"/>
    </source>
</evidence>
<dbReference type="GO" id="GO:0003677">
    <property type="term" value="F:DNA binding"/>
    <property type="evidence" value="ECO:0007669"/>
    <property type="project" value="UniProtKB-KW"/>
</dbReference>
<dbReference type="SUPFAM" id="SSF52980">
    <property type="entry name" value="Restriction endonuclease-like"/>
    <property type="match status" value="1"/>
</dbReference>
<dbReference type="OrthoDB" id="9810135at2"/>
<evidence type="ECO:0000256" key="4">
    <source>
        <dbReference type="ARBA" id="ARBA00022801"/>
    </source>
</evidence>
<reference evidence="16" key="1">
    <citation type="submission" date="2014-08" db="EMBL/GenBank/DDBJ databases">
        <title>Comparative genomics of the Paenibacillus odorifer group.</title>
        <authorList>
            <person name="den Bakker H.C."/>
            <person name="Tsai Y.-C.Y.-C."/>
            <person name="Martin N."/>
            <person name="Korlach J."/>
            <person name="Wiedmann M."/>
        </authorList>
    </citation>
    <scope>NUCLEOTIDE SEQUENCE [LARGE SCALE GENOMIC DNA]</scope>
    <source>
        <strain evidence="16">DSM 13188</strain>
    </source>
</reference>
<evidence type="ECO:0000256" key="8">
    <source>
        <dbReference type="ARBA" id="ARBA00023125"/>
    </source>
</evidence>
<comment type="catalytic activity">
    <reaction evidence="11">
        <text>Couples ATP hydrolysis with the unwinding of duplex DNA by translocating in the 3'-5' direction.</text>
        <dbReference type="EC" id="5.6.2.4"/>
    </reaction>
</comment>
<dbReference type="InterPro" id="IPR000212">
    <property type="entry name" value="DNA_helicase_UvrD/REP"/>
</dbReference>
<dbReference type="PROSITE" id="PS51198">
    <property type="entry name" value="UVRD_HELICASE_ATP_BIND"/>
    <property type="match status" value="1"/>
</dbReference>
<dbReference type="Gene3D" id="3.90.320.10">
    <property type="match status" value="1"/>
</dbReference>
<protein>
    <recommendedName>
        <fullName evidence="12">DNA 3'-5' helicase</fullName>
        <ecNumber evidence="12">5.6.2.4</ecNumber>
    </recommendedName>
</protein>
<keyword evidence="10" id="KW-0413">Isomerase</keyword>
<comment type="catalytic activity">
    <reaction evidence="13">
        <text>ATP + H2O = ADP + phosphate + H(+)</text>
        <dbReference type="Rhea" id="RHEA:13065"/>
        <dbReference type="ChEBI" id="CHEBI:15377"/>
        <dbReference type="ChEBI" id="CHEBI:15378"/>
        <dbReference type="ChEBI" id="CHEBI:30616"/>
        <dbReference type="ChEBI" id="CHEBI:43474"/>
        <dbReference type="ChEBI" id="CHEBI:456216"/>
        <dbReference type="EC" id="5.6.2.4"/>
    </reaction>
</comment>
<evidence type="ECO:0000256" key="7">
    <source>
        <dbReference type="ARBA" id="ARBA00022840"/>
    </source>
</evidence>
<dbReference type="InterPro" id="IPR027417">
    <property type="entry name" value="P-loop_NTPase"/>
</dbReference>
<evidence type="ECO:0000256" key="3">
    <source>
        <dbReference type="ARBA" id="ARBA00022763"/>
    </source>
</evidence>
<dbReference type="RefSeq" id="WP_042210528.1">
    <property type="nucleotide sequence ID" value="NZ_CP009285.1"/>
</dbReference>
<dbReference type="InterPro" id="IPR011335">
    <property type="entry name" value="Restrct_endonuc-II-like"/>
</dbReference>
<dbReference type="SUPFAM" id="SSF52540">
    <property type="entry name" value="P-loop containing nucleoside triphosphate hydrolases"/>
    <property type="match status" value="1"/>
</dbReference>
<dbReference type="InterPro" id="IPR014017">
    <property type="entry name" value="DNA_helicase_UvrD-like_C"/>
</dbReference>
<evidence type="ECO:0000256" key="11">
    <source>
        <dbReference type="ARBA" id="ARBA00034617"/>
    </source>
</evidence>
<feature type="binding site" evidence="14">
    <location>
        <begin position="23"/>
        <end position="30"/>
    </location>
    <ligand>
        <name>ATP</name>
        <dbReference type="ChEBI" id="CHEBI:30616"/>
    </ligand>
</feature>
<keyword evidence="5 14" id="KW-0347">Helicase</keyword>
<keyword evidence="3" id="KW-0227">DNA damage</keyword>
<dbReference type="GO" id="GO:0043138">
    <property type="term" value="F:3'-5' DNA helicase activity"/>
    <property type="evidence" value="ECO:0007669"/>
    <property type="project" value="UniProtKB-EC"/>
</dbReference>
<evidence type="ECO:0000313" key="17">
    <source>
        <dbReference type="Proteomes" id="UP000029518"/>
    </source>
</evidence>
<dbReference type="InterPro" id="IPR038726">
    <property type="entry name" value="PDDEXK_AddAB-type"/>
</dbReference>
<dbReference type="Proteomes" id="UP000029518">
    <property type="component" value="Chromosome"/>
</dbReference>
<dbReference type="HOGENOM" id="CLU_001114_1_1_9"/>
<dbReference type="Pfam" id="PF13361">
    <property type="entry name" value="UvrD_C"/>
    <property type="match status" value="1"/>
</dbReference>
<dbReference type="AlphaFoldDB" id="A0A089L5W5"/>
<evidence type="ECO:0000256" key="10">
    <source>
        <dbReference type="ARBA" id="ARBA00023235"/>
    </source>
</evidence>
<evidence type="ECO:0000313" key="16">
    <source>
        <dbReference type="EMBL" id="AIQ56187.1"/>
    </source>
</evidence>
<organism evidence="16 17">
    <name type="scientific">Paenibacillus borealis</name>
    <dbReference type="NCBI Taxonomy" id="160799"/>
    <lineage>
        <taxon>Bacteria</taxon>
        <taxon>Bacillati</taxon>
        <taxon>Bacillota</taxon>
        <taxon>Bacilli</taxon>
        <taxon>Bacillales</taxon>
        <taxon>Paenibacillaceae</taxon>
        <taxon>Paenibacillus</taxon>
    </lineage>
</organism>
<sequence length="1080" mass="121918">MVDDRAARERIAEILDRTLMVEAGAGSGKTTSLVGRMIALIESGNAMAEQIAAITFTRKAADELKSRFRLELERRIRKAIEPQKALLQRALQEIDRCYIGTIHSFCGRLLRERPIEARLDPMFREIEEDEANLLQDQCWDEYLVSLIENGQENGMADLASLHVNVEDLRQVYKRVCGYTDVHIETVAAPRPDFALIRLSLPQMIAEAGHYIPTQKPAQGWDALQTMVRDGRRLLILHGLDDDMRILQLALMFERKINVTLNRWTDSAMAKEYKIMFMEWQSRVLCPFLGAWREYLYPQLIDFVRPAVAYGAHKRNELGVLDFQDLLMRATALLREHEHVRLFFATRYTRLFVDEFQDTDPIQAELMFLLTGDDPKEANWRRITPKPGSLFIVGDPKQSIYRFRRADISTYNWVKNKISSCGEVLQLSANFRSIHHLGQFTNDEFNARFPEAESEHQAAFVHMDTRTTNPENGVQHGVYTMTYAKMAGGQAAIAEADADRAARYIAWACSGQLKIQEKQPGSDGGFLVRDATPSDFLVLLKRKDFLHLYAAKLEQYGVPSVTAGSSAIYEEIGALAVLASCLNDLGDPVSLLAVLKGILFSCSDNALFHYKMQGFPITYTTLPNRAEVGTIALPVYEALVRLAEYADLIRKMPALPALLHIIEDLGMIPLAAVSMTGRARAGTLIKLLHLLHKDSLVAASWPELSSYLMRVVKEAKLECGDLFAGEQDAVRIMNLHKAKGLEAPVVILACPCGESDHDAEEHVDRMGDSARGYFSITRRRGYQEDVIAHPPGWQELAERERLYMNAEKERLLYVAATRAKQLMIISRYPDQPAKDPWSSFDSGIQEDIELDDPVVMPEVPSRYDGVHDEMADEDKGRQWRSRLAKPTYQTTSVTKLAKSGAVQPPRPLAGRGMAFGSVVHRCIELLGTGAESGQIELHIRMIAEEEGMDEALIPDVQTMLEDVVNHPLWRRAQAAKRMIHELPLRTVMTDIDLETDASTVGSTAKTLYLKGVIDFLFEEEDGWVVVDFKTDVYEEGQLAAFVEFYKPQIMAYRGELERAFGMTVKEMGLYFLHGNEYAVLE</sequence>
<keyword evidence="6" id="KW-0269">Exonuclease</keyword>
<dbReference type="EMBL" id="CP009285">
    <property type="protein sequence ID" value="AIQ56187.1"/>
    <property type="molecule type" value="Genomic_DNA"/>
</dbReference>
<dbReference type="KEGG" id="pbd:PBOR_03865"/>
<evidence type="ECO:0000256" key="9">
    <source>
        <dbReference type="ARBA" id="ARBA00023204"/>
    </source>
</evidence>
<keyword evidence="17" id="KW-1185">Reference proteome</keyword>
<keyword evidence="2 14" id="KW-0547">Nucleotide-binding</keyword>
<dbReference type="PANTHER" id="PTHR11070">
    <property type="entry name" value="UVRD / RECB / PCRA DNA HELICASE FAMILY MEMBER"/>
    <property type="match status" value="1"/>
</dbReference>
<accession>A0A089L5W5</accession>
<evidence type="ECO:0000256" key="1">
    <source>
        <dbReference type="ARBA" id="ARBA00022722"/>
    </source>
</evidence>
<keyword evidence="1" id="KW-0540">Nuclease</keyword>
<keyword evidence="7 14" id="KW-0067">ATP-binding</keyword>
<name>A0A089L5W5_PAEBO</name>
<dbReference type="Gene3D" id="3.40.50.300">
    <property type="entry name" value="P-loop containing nucleotide triphosphate hydrolases"/>
    <property type="match status" value="4"/>
</dbReference>
<keyword evidence="8" id="KW-0238">DNA-binding</keyword>
<dbReference type="GO" id="GO:0004527">
    <property type="term" value="F:exonuclease activity"/>
    <property type="evidence" value="ECO:0007669"/>
    <property type="project" value="UniProtKB-KW"/>
</dbReference>
<dbReference type="Pfam" id="PF00580">
    <property type="entry name" value="UvrD-helicase"/>
    <property type="match status" value="1"/>
</dbReference>
<dbReference type="InterPro" id="IPR011604">
    <property type="entry name" value="PDDEXK-like_dom_sf"/>
</dbReference>